<evidence type="ECO:0000256" key="1">
    <source>
        <dbReference type="ARBA" id="ARBA00022729"/>
    </source>
</evidence>
<proteinExistence type="predicted"/>
<accession>A0A328XXC4</accession>
<dbReference type="Pfam" id="PF01497">
    <property type="entry name" value="Peripla_BP_2"/>
    <property type="match status" value="1"/>
</dbReference>
<feature type="domain" description="Fe/B12 periplasmic-binding" evidence="2">
    <location>
        <begin position="57"/>
        <end position="306"/>
    </location>
</feature>
<organism evidence="3 4">
    <name type="scientific">Onishia taeanensis</name>
    <dbReference type="NCBI Taxonomy" id="284577"/>
    <lineage>
        <taxon>Bacteria</taxon>
        <taxon>Pseudomonadati</taxon>
        <taxon>Pseudomonadota</taxon>
        <taxon>Gammaproteobacteria</taxon>
        <taxon>Oceanospirillales</taxon>
        <taxon>Halomonadaceae</taxon>
        <taxon>Onishia</taxon>
    </lineage>
</organism>
<dbReference type="EMBL" id="QLSX01000001">
    <property type="protein sequence ID" value="RAR64658.1"/>
    <property type="molecule type" value="Genomic_DNA"/>
</dbReference>
<gene>
    <name evidence="3" type="ORF">BCL93_101483</name>
</gene>
<dbReference type="Proteomes" id="UP000249700">
    <property type="component" value="Unassembled WGS sequence"/>
</dbReference>
<comment type="caution">
    <text evidence="3">The sequence shown here is derived from an EMBL/GenBank/DDBJ whole genome shotgun (WGS) entry which is preliminary data.</text>
</comment>
<dbReference type="AlphaFoldDB" id="A0A328XXC4"/>
<name>A0A328XXC4_9GAMM</name>
<reference evidence="3 4" key="1">
    <citation type="submission" date="2018-06" db="EMBL/GenBank/DDBJ databases">
        <title>Comparative analysis of microorganisms from saline springs in Andes Mountain Range, Colombia.</title>
        <authorList>
            <person name="Rubin E."/>
        </authorList>
    </citation>
    <scope>NUCLEOTIDE SEQUENCE [LARGE SCALE GENOMIC DNA]</scope>
    <source>
        <strain evidence="3 4">USBA-857</strain>
    </source>
</reference>
<keyword evidence="1" id="KW-0732">Signal</keyword>
<dbReference type="PROSITE" id="PS51257">
    <property type="entry name" value="PROKAR_LIPOPROTEIN"/>
    <property type="match status" value="1"/>
</dbReference>
<sequence length="309" mass="33182">MRKSARAAPMAALPLTLSLPLILAIGLGACLPGIAWAKVCARDDAGHDICLEAPAQRIVALSPSVTELLFAAGAGERVVGVVNFSDYPAAARTLPQVGGYDRLDLEALLALDPDLVVAWQGGNPREQVDRLSRLGLPVYFSDVEDFAGIAQTLERFGTLAGTSGVAASAAASLRAEVSTLRERYADVAPVPVFYQVWEQPLMTINGEHWISRSLELCGGVNLFADASALAPRIGVESVLARDPEAIITGGMGNPDSTWLEAWRDFPRLTAVQRDNLFFVDPDLVQRATPRLLDGTRALCQRLEIARGRR</sequence>
<dbReference type="PANTHER" id="PTHR30535">
    <property type="entry name" value="VITAMIN B12-BINDING PROTEIN"/>
    <property type="match status" value="1"/>
</dbReference>
<dbReference type="NCBIfam" id="NF038402">
    <property type="entry name" value="TroA_like"/>
    <property type="match status" value="1"/>
</dbReference>
<dbReference type="InterPro" id="IPR050902">
    <property type="entry name" value="ABC_Transporter_SBP"/>
</dbReference>
<dbReference type="InterPro" id="IPR054828">
    <property type="entry name" value="Vit_B12_bind_prot"/>
</dbReference>
<dbReference type="PANTHER" id="PTHR30535:SF34">
    <property type="entry name" value="MOLYBDATE-BINDING PROTEIN MOLA"/>
    <property type="match status" value="1"/>
</dbReference>
<dbReference type="CDD" id="cd01144">
    <property type="entry name" value="BtuF"/>
    <property type="match status" value="1"/>
</dbReference>
<dbReference type="GO" id="GO:0071281">
    <property type="term" value="P:cellular response to iron ion"/>
    <property type="evidence" value="ECO:0007669"/>
    <property type="project" value="TreeGrafter"/>
</dbReference>
<dbReference type="RefSeq" id="WP_258395904.1">
    <property type="nucleotide sequence ID" value="NZ_QLSX01000001.1"/>
</dbReference>
<dbReference type="InterPro" id="IPR002491">
    <property type="entry name" value="ABC_transptr_periplasmic_BD"/>
</dbReference>
<evidence type="ECO:0000259" key="2">
    <source>
        <dbReference type="PROSITE" id="PS50983"/>
    </source>
</evidence>
<dbReference type="SUPFAM" id="SSF53807">
    <property type="entry name" value="Helical backbone' metal receptor"/>
    <property type="match status" value="1"/>
</dbReference>
<evidence type="ECO:0000313" key="3">
    <source>
        <dbReference type="EMBL" id="RAR64658.1"/>
    </source>
</evidence>
<evidence type="ECO:0000313" key="4">
    <source>
        <dbReference type="Proteomes" id="UP000249700"/>
    </source>
</evidence>
<dbReference type="PROSITE" id="PS50983">
    <property type="entry name" value="FE_B12_PBP"/>
    <property type="match status" value="1"/>
</dbReference>
<protein>
    <submittedName>
        <fullName evidence="3">Iron complex transport system substrate-binding protein</fullName>
    </submittedName>
</protein>
<dbReference type="Gene3D" id="3.40.50.1980">
    <property type="entry name" value="Nitrogenase molybdenum iron protein domain"/>
    <property type="match status" value="2"/>
</dbReference>